<dbReference type="CDD" id="cd00170">
    <property type="entry name" value="SEC14"/>
    <property type="match status" value="1"/>
</dbReference>
<dbReference type="Pfam" id="PF02037">
    <property type="entry name" value="SAP"/>
    <property type="match status" value="1"/>
</dbReference>
<dbReference type="Pfam" id="PF03765">
    <property type="entry name" value="CRAL_TRIO_N"/>
    <property type="match status" value="1"/>
</dbReference>
<dbReference type="PANTHER" id="PTHR12942:SF2">
    <property type="entry name" value="PRE-MRNA-SPLICING FACTOR SLU7"/>
    <property type="match status" value="1"/>
</dbReference>
<evidence type="ECO:0000256" key="3">
    <source>
        <dbReference type="ARBA" id="ARBA00022664"/>
    </source>
</evidence>
<dbReference type="EMBL" id="JAEPRD010000298">
    <property type="protein sequence ID" value="KAG2192310.1"/>
    <property type="molecule type" value="Genomic_DNA"/>
</dbReference>
<dbReference type="InterPro" id="IPR039974">
    <property type="entry name" value="Splicing_factor_SLU7"/>
</dbReference>
<dbReference type="SUPFAM" id="SSF52087">
    <property type="entry name" value="CRAL/TRIO domain"/>
    <property type="match status" value="1"/>
</dbReference>
<comment type="function">
    <text evidence="7">Involved in pre-mRNA splicing.</text>
</comment>
<dbReference type="InterPro" id="IPR021715">
    <property type="entry name" value="Slu7_dom"/>
</dbReference>
<keyword evidence="3 7" id="KW-0507">mRNA processing</keyword>
<feature type="region of interest" description="Disordered" evidence="8">
    <location>
        <begin position="512"/>
        <end position="558"/>
    </location>
</feature>
<dbReference type="PANTHER" id="PTHR12942">
    <property type="entry name" value="STEP II SPLICING FACTOR SLU7"/>
    <property type="match status" value="1"/>
</dbReference>
<feature type="compositionally biased region" description="Polar residues" evidence="8">
    <location>
        <begin position="889"/>
        <end position="898"/>
    </location>
</feature>
<comment type="similarity">
    <text evidence="2 7">Belongs to the SLU7 family.</text>
</comment>
<feature type="region of interest" description="Disordered" evidence="8">
    <location>
        <begin position="889"/>
        <end position="918"/>
    </location>
</feature>
<dbReference type="InterPro" id="IPR011074">
    <property type="entry name" value="CRAL/TRIO_N_dom"/>
</dbReference>
<dbReference type="SMART" id="SM01100">
    <property type="entry name" value="CRAL_TRIO_N"/>
    <property type="match status" value="1"/>
</dbReference>
<dbReference type="GO" id="GO:0005681">
    <property type="term" value="C:spliceosomal complex"/>
    <property type="evidence" value="ECO:0007669"/>
    <property type="project" value="UniProtKB-UniRule"/>
</dbReference>
<dbReference type="Gene3D" id="3.40.525.10">
    <property type="entry name" value="CRAL-TRIO lipid binding domain"/>
    <property type="match status" value="1"/>
</dbReference>
<keyword evidence="6 7" id="KW-0539">Nucleus</keyword>
<protein>
    <recommendedName>
        <fullName evidence="7">Pre-mRNA-splicing factor SLU7</fullName>
    </recommendedName>
</protein>
<dbReference type="SUPFAM" id="SSF68906">
    <property type="entry name" value="SAP domain"/>
    <property type="match status" value="1"/>
</dbReference>
<comment type="subunit">
    <text evidence="7">Associated with the spliceosome.</text>
</comment>
<keyword evidence="12" id="KW-1185">Reference proteome</keyword>
<dbReference type="SMART" id="SM00516">
    <property type="entry name" value="SEC14"/>
    <property type="match status" value="1"/>
</dbReference>
<evidence type="ECO:0000256" key="2">
    <source>
        <dbReference type="ARBA" id="ARBA00007203"/>
    </source>
</evidence>
<dbReference type="InterPro" id="IPR036865">
    <property type="entry name" value="CRAL-TRIO_dom_sf"/>
</dbReference>
<sequence>MNVFKFKSASSTASTKSAAAPSVDFGPITNEPILSAPSDYQPVLNAVTDDEQKAKVKELLAYMDTIILPTDDAYYPNERGFLSEGTANRYMRARKWDFEAAKTMLENTVKWRREFKPDQLDPAVIHREAETGKMYFNGFDKSGKPLWIMKPRFENSKDSEGQVNFIVFCLERGIRLMPDHVEKISIVVDFKGSSMSNNPNVGTCKKFLDILGNHYPERLGVAFLINSPWFFLTTFKVISPFVDPVTRDKIKFINTDGTKAAGVIEIDDYISLKQMEVALGGHYNFAFDMPTYWSSLLKATGDPYKLYLTLAKTHVFSEFSVKVHHTMEQTRMIKATVLKITMQQSRLTKEEYRQAKDLDAARKAGTAPAEVDDEGNEINPHTPQFMLKAPWYVDNGKVSLKHQKAPEKRSGPKFTADDNYWYARGKRAGPAATKYRKGACENCGAITHKTRDCVERPRKKGAKWTGENIKADEIVQEVDLDWDEKRDRWNGYDPKEHDKVIEEYSKIEEARRQAKASELDKQGPTTTSEAKKIAGLSDDEDEDDDDKYADAADMPGQHVNQKTRTTIRNLRIREDTAKYLLNLDTDSAFYDPKTRSMRDNPLDNQTEEGIDFSGDNFVRYTGDAPQMAKVQMFAWQASERGNEVHLQANPTQVAILHKEYESKKDQVRDTTQKSILEKYGGEEYLEAPPKELLLAQSENYVEYSRTGRVIKGQERAKAKSKYEEDVFVNNHTTVWGSYWSEGKWGYKCCRSNMKNSYCTGQAGIAAQQASSKMEDINDYWKLLEHPPIFTNIDWNEHQGQTVESQFIPMEYEQQKVPYHHPPFQRRRSSSVDLPINPLYSNTNRLIMNEPTIPEEEFLPPNFRNRIGSSATLEFPSAAAAAALSNSHHFSFDSPLSTSSDEHLMSPPTKAKAPTQGEQQQTITFFPELHRTSYNTFLGKQLKQHQKRRRSSSLPPAFLHKQKQQHVPTPLIFTQIQVTDPTPVHHVQKAAKVDTRPVAIERVHKPVPKPVTCDPVETQKKLEDQLIQLNFEDVTVAELKEMLRERGLPATGKKAVLTDRLRDARDLLVKKKSGAWLRPDSVSPNLQGLANMTIHSPSIPPNESLFVPIEHHNRLFNDLDNTLYPSAVQTKDGSVSPSLENYHYHQPATTSAGENEIDINDIFNFDPNHTMLDDNAILFPPPVWNSDDLVVNSAEWDQDKLDLFLTEFV</sequence>
<dbReference type="InterPro" id="IPR001251">
    <property type="entry name" value="CRAL-TRIO_dom"/>
</dbReference>
<organism evidence="11 12">
    <name type="scientific">Mucor saturninus</name>
    <dbReference type="NCBI Taxonomy" id="64648"/>
    <lineage>
        <taxon>Eukaryota</taxon>
        <taxon>Fungi</taxon>
        <taxon>Fungi incertae sedis</taxon>
        <taxon>Mucoromycota</taxon>
        <taxon>Mucoromycotina</taxon>
        <taxon>Mucoromycetes</taxon>
        <taxon>Mucorales</taxon>
        <taxon>Mucorineae</taxon>
        <taxon>Mucoraceae</taxon>
        <taxon>Mucor</taxon>
    </lineage>
</organism>
<dbReference type="Gene3D" id="1.10.720.30">
    <property type="entry name" value="SAP domain"/>
    <property type="match status" value="1"/>
</dbReference>
<feature type="domain" description="CRAL-TRIO" evidence="9">
    <location>
        <begin position="136"/>
        <end position="287"/>
    </location>
</feature>
<dbReference type="InterPro" id="IPR036361">
    <property type="entry name" value="SAP_dom_sf"/>
</dbReference>
<comment type="caution">
    <text evidence="11">The sequence shown here is derived from an EMBL/GenBank/DDBJ whole genome shotgun (WGS) entry which is preliminary data.</text>
</comment>
<evidence type="ECO:0000256" key="4">
    <source>
        <dbReference type="ARBA" id="ARBA00022728"/>
    </source>
</evidence>
<comment type="subcellular location">
    <subcellularLocation>
        <location evidence="1 7">Nucleus</location>
    </subcellularLocation>
</comment>
<proteinExistence type="inferred from homology"/>
<dbReference type="AlphaFoldDB" id="A0A8H7QHN4"/>
<keyword evidence="4 7" id="KW-0747">Spliceosome</keyword>
<dbReference type="Pfam" id="PF11708">
    <property type="entry name" value="Slu7"/>
    <property type="match status" value="1"/>
</dbReference>
<evidence type="ECO:0000256" key="6">
    <source>
        <dbReference type="ARBA" id="ARBA00023242"/>
    </source>
</evidence>
<dbReference type="InterPro" id="IPR003034">
    <property type="entry name" value="SAP_dom"/>
</dbReference>
<dbReference type="OrthoDB" id="249612at2759"/>
<accession>A0A8H7QHN4</accession>
<evidence type="ECO:0000256" key="7">
    <source>
        <dbReference type="RuleBase" id="RU367071"/>
    </source>
</evidence>
<feature type="compositionally biased region" description="Basic and acidic residues" evidence="8">
    <location>
        <begin position="512"/>
        <end position="521"/>
    </location>
</feature>
<dbReference type="SMART" id="SM00513">
    <property type="entry name" value="SAP"/>
    <property type="match status" value="1"/>
</dbReference>
<dbReference type="Proteomes" id="UP000603453">
    <property type="component" value="Unassembled WGS sequence"/>
</dbReference>
<dbReference type="GO" id="GO:0000398">
    <property type="term" value="P:mRNA splicing, via spliceosome"/>
    <property type="evidence" value="ECO:0007669"/>
    <property type="project" value="UniProtKB-UniRule"/>
</dbReference>
<evidence type="ECO:0000256" key="1">
    <source>
        <dbReference type="ARBA" id="ARBA00004123"/>
    </source>
</evidence>
<evidence type="ECO:0000256" key="8">
    <source>
        <dbReference type="SAM" id="MobiDB-lite"/>
    </source>
</evidence>
<name>A0A8H7QHN4_9FUNG</name>
<evidence type="ECO:0000313" key="12">
    <source>
        <dbReference type="Proteomes" id="UP000603453"/>
    </source>
</evidence>
<dbReference type="SUPFAM" id="SSF46938">
    <property type="entry name" value="CRAL/TRIO N-terminal domain"/>
    <property type="match status" value="1"/>
</dbReference>
<feature type="compositionally biased region" description="Acidic residues" evidence="8">
    <location>
        <begin position="537"/>
        <end position="547"/>
    </location>
</feature>
<feature type="domain" description="SAP" evidence="10">
    <location>
        <begin position="1030"/>
        <end position="1064"/>
    </location>
</feature>
<dbReference type="PROSITE" id="PS50800">
    <property type="entry name" value="SAP"/>
    <property type="match status" value="1"/>
</dbReference>
<dbReference type="PROSITE" id="PS50191">
    <property type="entry name" value="CRAL_TRIO"/>
    <property type="match status" value="1"/>
</dbReference>
<evidence type="ECO:0000313" key="11">
    <source>
        <dbReference type="EMBL" id="KAG2192310.1"/>
    </source>
</evidence>
<evidence type="ECO:0000259" key="9">
    <source>
        <dbReference type="PROSITE" id="PS50191"/>
    </source>
</evidence>
<keyword evidence="5 7" id="KW-0508">mRNA splicing</keyword>
<dbReference type="Pfam" id="PF00650">
    <property type="entry name" value="CRAL_TRIO"/>
    <property type="match status" value="1"/>
</dbReference>
<dbReference type="GO" id="GO:0030628">
    <property type="term" value="F:pre-mRNA 3'-splice site binding"/>
    <property type="evidence" value="ECO:0007669"/>
    <property type="project" value="UniProtKB-UniRule"/>
</dbReference>
<reference evidence="11" key="1">
    <citation type="submission" date="2020-12" db="EMBL/GenBank/DDBJ databases">
        <title>Metabolic potential, ecology and presence of endohyphal bacteria is reflected in genomic diversity of Mucoromycotina.</title>
        <authorList>
            <person name="Muszewska A."/>
            <person name="Okrasinska A."/>
            <person name="Steczkiewicz K."/>
            <person name="Drgas O."/>
            <person name="Orlowska M."/>
            <person name="Perlinska-Lenart U."/>
            <person name="Aleksandrzak-Piekarczyk T."/>
            <person name="Szatraj K."/>
            <person name="Zielenkiewicz U."/>
            <person name="Pilsyk S."/>
            <person name="Malc E."/>
            <person name="Mieczkowski P."/>
            <person name="Kruszewska J.S."/>
            <person name="Biernat P."/>
            <person name="Pawlowska J."/>
        </authorList>
    </citation>
    <scope>NUCLEOTIDE SEQUENCE</scope>
    <source>
        <strain evidence="11">WA0000017839</strain>
    </source>
</reference>
<dbReference type="InterPro" id="IPR036273">
    <property type="entry name" value="CRAL/TRIO_N_dom_sf"/>
</dbReference>
<gene>
    <name evidence="11" type="ORF">INT47_006426</name>
</gene>
<evidence type="ECO:0000259" key="10">
    <source>
        <dbReference type="PROSITE" id="PS50800"/>
    </source>
</evidence>
<evidence type="ECO:0000256" key="5">
    <source>
        <dbReference type="ARBA" id="ARBA00023187"/>
    </source>
</evidence>